<feature type="domain" description="Core-binding (CB)" evidence="12">
    <location>
        <begin position="2"/>
        <end position="84"/>
    </location>
</feature>
<dbReference type="InterPro" id="IPR004107">
    <property type="entry name" value="Integrase_SAM-like_N"/>
</dbReference>
<protein>
    <recommendedName>
        <fullName evidence="10">Tyrosine recombinase XerC</fullName>
    </recommendedName>
</protein>
<dbReference type="Gene3D" id="1.10.443.10">
    <property type="entry name" value="Intergrase catalytic core"/>
    <property type="match status" value="1"/>
</dbReference>
<dbReference type="InterPro" id="IPR050090">
    <property type="entry name" value="Tyrosine_recombinase_XerCD"/>
</dbReference>
<keyword evidence="4 10" id="KW-0132">Cell division</keyword>
<accession>A0A7C4W8V6</accession>
<dbReference type="PANTHER" id="PTHR30349">
    <property type="entry name" value="PHAGE INTEGRASE-RELATED"/>
    <property type="match status" value="1"/>
</dbReference>
<evidence type="ECO:0000256" key="3">
    <source>
        <dbReference type="ARBA" id="ARBA00022490"/>
    </source>
</evidence>
<sequence length="299" mass="35307">MISLNNLIENFHYYLLLERKLSKVSTEFYLSDTKEFLNWLKKDLTEVSEEEIKRFIHHLKEKNRNSSTIARKISSLRSFFYFLNKEGIITKNPIEEIETPKLKRKLPTVLTIAEIEKLFNTLENKKDLEGIRAKAMFELLYATGIRVSELLNLKINDLNLEEGFIKVLGKRNKERIVPMGEPAIWAIKEYLNLVRPLLLKKNQKEMGNPYLFLNHRGKKFSRMGFWKILKKYVKLAGIEKRITPHTFRHTFATHLLEGGANLRIVQELLGHSSISTTQIYTKINKEYLRQIYDAFHPRR</sequence>
<feature type="active site" evidence="10">
    <location>
        <position position="170"/>
    </location>
</feature>
<name>A0A7C4W8V6_UNCW3</name>
<evidence type="ECO:0000256" key="1">
    <source>
        <dbReference type="ARBA" id="ARBA00004496"/>
    </source>
</evidence>
<dbReference type="InterPro" id="IPR010998">
    <property type="entry name" value="Integrase_recombinase_N"/>
</dbReference>
<dbReference type="CDD" id="cd00798">
    <property type="entry name" value="INT_XerDC_C"/>
    <property type="match status" value="1"/>
</dbReference>
<dbReference type="SUPFAM" id="SSF56349">
    <property type="entry name" value="DNA breaking-rejoining enzymes"/>
    <property type="match status" value="1"/>
</dbReference>
<dbReference type="InterPro" id="IPR011010">
    <property type="entry name" value="DNA_brk_join_enz"/>
</dbReference>
<dbReference type="NCBIfam" id="NF001399">
    <property type="entry name" value="PRK00283.1"/>
    <property type="match status" value="1"/>
</dbReference>
<evidence type="ECO:0000256" key="6">
    <source>
        <dbReference type="ARBA" id="ARBA00022908"/>
    </source>
</evidence>
<dbReference type="GO" id="GO:0006313">
    <property type="term" value="P:DNA transposition"/>
    <property type="evidence" value="ECO:0007669"/>
    <property type="project" value="UniProtKB-UniRule"/>
</dbReference>
<keyword evidence="9 10" id="KW-0131">Cell cycle</keyword>
<feature type="active site" evidence="10">
    <location>
        <position position="146"/>
    </location>
</feature>
<dbReference type="Pfam" id="PF02899">
    <property type="entry name" value="Phage_int_SAM_1"/>
    <property type="match status" value="1"/>
</dbReference>
<dbReference type="GO" id="GO:0051301">
    <property type="term" value="P:cell division"/>
    <property type="evidence" value="ECO:0007669"/>
    <property type="project" value="UniProtKB-KW"/>
</dbReference>
<comment type="function">
    <text evidence="10">Site-specific tyrosine recombinase, which acts by catalyzing the cutting and rejoining of the recombining DNA molecules. The XerC-XerD complex is essential to convert dimers of the bacterial chromosome into monomers to permit their segregation at cell division. It also contributes to the segregational stability of plasmids.</text>
</comment>
<gene>
    <name evidence="14" type="primary">xerD</name>
    <name evidence="10" type="synonym">xerC</name>
    <name evidence="14" type="ORF">ENT60_00625</name>
    <name evidence="13" type="ORF">ENU28_03640</name>
</gene>
<evidence type="ECO:0000256" key="8">
    <source>
        <dbReference type="ARBA" id="ARBA00023172"/>
    </source>
</evidence>
<keyword evidence="8 10" id="KW-0233">DNA recombination</keyword>
<comment type="subcellular location">
    <subcellularLocation>
        <location evidence="1 10">Cytoplasm</location>
    </subcellularLocation>
</comment>
<dbReference type="InterPro" id="IPR044068">
    <property type="entry name" value="CB"/>
</dbReference>
<dbReference type="EMBL" id="DTBX01000128">
    <property type="protein sequence ID" value="HGQ55542.1"/>
    <property type="molecule type" value="Genomic_DNA"/>
</dbReference>
<comment type="similarity">
    <text evidence="10">Belongs to the 'phage' integrase family. XerC subfamily.</text>
</comment>
<keyword evidence="7 10" id="KW-0238">DNA-binding</keyword>
<keyword evidence="5 10" id="KW-0159">Chromosome partition</keyword>
<dbReference type="InterPro" id="IPR011932">
    <property type="entry name" value="Recomb_XerD"/>
</dbReference>
<dbReference type="PROSITE" id="PS51900">
    <property type="entry name" value="CB"/>
    <property type="match status" value="1"/>
</dbReference>
<dbReference type="GO" id="GO:0009037">
    <property type="term" value="F:tyrosine-based site-specific recombinase activity"/>
    <property type="evidence" value="ECO:0007669"/>
    <property type="project" value="UniProtKB-UniRule"/>
</dbReference>
<keyword evidence="6 10" id="KW-0229">DNA integration</keyword>
<dbReference type="GO" id="GO:0005737">
    <property type="term" value="C:cytoplasm"/>
    <property type="evidence" value="ECO:0007669"/>
    <property type="project" value="UniProtKB-SubCell"/>
</dbReference>
<feature type="domain" description="Tyr recombinase" evidence="11">
    <location>
        <begin position="105"/>
        <end position="293"/>
    </location>
</feature>
<evidence type="ECO:0000313" key="14">
    <source>
        <dbReference type="EMBL" id="HGU47054.1"/>
    </source>
</evidence>
<dbReference type="InterPro" id="IPR013762">
    <property type="entry name" value="Integrase-like_cat_sf"/>
</dbReference>
<evidence type="ECO:0000256" key="2">
    <source>
        <dbReference type="ARBA" id="ARBA00010450"/>
    </source>
</evidence>
<dbReference type="NCBIfam" id="TIGR02225">
    <property type="entry name" value="recomb_XerD"/>
    <property type="match status" value="1"/>
</dbReference>
<dbReference type="GO" id="GO:0003677">
    <property type="term" value="F:DNA binding"/>
    <property type="evidence" value="ECO:0007669"/>
    <property type="project" value="UniProtKB-UniRule"/>
</dbReference>
<evidence type="ECO:0000256" key="4">
    <source>
        <dbReference type="ARBA" id="ARBA00022618"/>
    </source>
</evidence>
<evidence type="ECO:0000256" key="9">
    <source>
        <dbReference type="ARBA" id="ARBA00023306"/>
    </source>
</evidence>
<proteinExistence type="inferred from homology"/>
<dbReference type="AlphaFoldDB" id="A0A7C4W8V6"/>
<dbReference type="PANTHER" id="PTHR30349:SF81">
    <property type="entry name" value="TYROSINE RECOMBINASE XERC"/>
    <property type="match status" value="1"/>
</dbReference>
<feature type="active site" evidence="10">
    <location>
        <position position="271"/>
    </location>
</feature>
<comment type="similarity">
    <text evidence="2">Belongs to the 'phage' integrase family. XerD subfamily.</text>
</comment>
<dbReference type="NCBIfam" id="NF040815">
    <property type="entry name" value="recomb_XerA_Arch"/>
    <property type="match status" value="1"/>
</dbReference>
<reference evidence="14" key="1">
    <citation type="journal article" date="2020" name="mSystems">
        <title>Genome- and Community-Level Interaction Insights into Carbon Utilization and Element Cycling Functions of Hydrothermarchaeota in Hydrothermal Sediment.</title>
        <authorList>
            <person name="Zhou Z."/>
            <person name="Liu Y."/>
            <person name="Xu W."/>
            <person name="Pan J."/>
            <person name="Luo Z.H."/>
            <person name="Li M."/>
        </authorList>
    </citation>
    <scope>NUCLEOTIDE SEQUENCE [LARGE SCALE GENOMIC DNA]</scope>
    <source>
        <strain evidence="14">SpSt-594</strain>
        <strain evidence="13">SpSt-655</strain>
    </source>
</reference>
<dbReference type="GO" id="GO:0007059">
    <property type="term" value="P:chromosome segregation"/>
    <property type="evidence" value="ECO:0007669"/>
    <property type="project" value="UniProtKB-UniRule"/>
</dbReference>
<evidence type="ECO:0000259" key="12">
    <source>
        <dbReference type="PROSITE" id="PS51900"/>
    </source>
</evidence>
<keyword evidence="3 10" id="KW-0963">Cytoplasm</keyword>
<dbReference type="InterPro" id="IPR002104">
    <property type="entry name" value="Integrase_catalytic"/>
</dbReference>
<dbReference type="HAMAP" id="MF_01808">
    <property type="entry name" value="Recomb_XerC_XerD"/>
    <property type="match status" value="1"/>
</dbReference>
<evidence type="ECO:0000313" key="13">
    <source>
        <dbReference type="EMBL" id="HGQ55542.1"/>
    </source>
</evidence>
<feature type="active site" description="O-(3'-phospho-DNA)-tyrosine intermediate" evidence="10">
    <location>
        <position position="280"/>
    </location>
</feature>
<evidence type="ECO:0000259" key="11">
    <source>
        <dbReference type="PROSITE" id="PS51898"/>
    </source>
</evidence>
<dbReference type="Gene3D" id="1.10.150.130">
    <property type="match status" value="1"/>
</dbReference>
<evidence type="ECO:0000256" key="10">
    <source>
        <dbReference type="HAMAP-Rule" id="MF_01808"/>
    </source>
</evidence>
<feature type="active site" evidence="10">
    <location>
        <position position="245"/>
    </location>
</feature>
<comment type="caution">
    <text evidence="14">The sequence shown here is derived from an EMBL/GenBank/DDBJ whole genome shotgun (WGS) entry which is preliminary data.</text>
</comment>
<dbReference type="Pfam" id="PF00589">
    <property type="entry name" value="Phage_integrase"/>
    <property type="match status" value="1"/>
</dbReference>
<evidence type="ECO:0000256" key="7">
    <source>
        <dbReference type="ARBA" id="ARBA00023125"/>
    </source>
</evidence>
<dbReference type="EMBL" id="DSZH01000030">
    <property type="protein sequence ID" value="HGU47054.1"/>
    <property type="molecule type" value="Genomic_DNA"/>
</dbReference>
<dbReference type="InterPro" id="IPR023009">
    <property type="entry name" value="Tyrosine_recombinase_XerC/XerD"/>
</dbReference>
<evidence type="ECO:0000256" key="5">
    <source>
        <dbReference type="ARBA" id="ARBA00022829"/>
    </source>
</evidence>
<dbReference type="PROSITE" id="PS51898">
    <property type="entry name" value="TYR_RECOMBINASE"/>
    <property type="match status" value="1"/>
</dbReference>
<feature type="active site" evidence="10">
    <location>
        <position position="248"/>
    </location>
</feature>
<organism evidence="14">
    <name type="scientific">candidate division WOR-3 bacterium</name>
    <dbReference type="NCBI Taxonomy" id="2052148"/>
    <lineage>
        <taxon>Bacteria</taxon>
        <taxon>Bacteria division WOR-3</taxon>
    </lineage>
</organism>
<comment type="subunit">
    <text evidence="10">Forms a cyclic heterotetrameric complex composed of two molecules of XerC and two molecules of XerD.</text>
</comment>